<name>A0ABS6DPS2_9MOLU</name>
<dbReference type="Proteomes" id="UP000718793">
    <property type="component" value="Unassembled WGS sequence"/>
</dbReference>
<accession>A0ABS6DPS2</accession>
<dbReference type="RefSeq" id="WP_216488789.1">
    <property type="nucleotide sequence ID" value="NZ_JAHMHH010000001.1"/>
</dbReference>
<reference evidence="1" key="1">
    <citation type="submission" date="2021-06" db="EMBL/GenBank/DDBJ databases">
        <title>Novel Mycoplasma species detected in California sea lions (Zalophus californianus) from the USA.</title>
        <authorList>
            <person name="Volokhov D.V."/>
            <person name="Furtak V.A."/>
            <person name="Zagorodnyaya T.A."/>
        </authorList>
    </citation>
    <scope>NUCLEOTIDE SEQUENCE [LARGE SCALE GENOMIC DNA]</scope>
    <source>
        <strain evidence="1">CSL 5346</strain>
    </source>
</reference>
<keyword evidence="2" id="KW-1185">Reference proteome</keyword>
<organism evidence="1 2">
    <name type="scientific">Mycoplasma zalophi</name>
    <dbReference type="NCBI Taxonomy" id="191287"/>
    <lineage>
        <taxon>Bacteria</taxon>
        <taxon>Bacillati</taxon>
        <taxon>Mycoplasmatota</taxon>
        <taxon>Mollicutes</taxon>
        <taxon>Mycoplasmataceae</taxon>
        <taxon>Mycoplasma</taxon>
    </lineage>
</organism>
<proteinExistence type="predicted"/>
<dbReference type="EMBL" id="JAHMHH010000001">
    <property type="protein sequence ID" value="MBU4692325.1"/>
    <property type="molecule type" value="Genomic_DNA"/>
</dbReference>
<evidence type="ECO:0000313" key="2">
    <source>
        <dbReference type="Proteomes" id="UP000718793"/>
    </source>
</evidence>
<evidence type="ECO:0000313" key="1">
    <source>
        <dbReference type="EMBL" id="MBU4692325.1"/>
    </source>
</evidence>
<sequence>MNQKRYTQLDEQTIANIKKLMKSKNYAEVEVILDNIEEELLGIYFIASFVFNIYEIMEKDEKMLKVINTFEKYNKRNFEYYHLLTKYNLHLHKYYQAHKSSKLIFENSDKKPIHFLPMVETIAKFSSAPDFTNFNENINNEFYDNVIEKYEKEFDLKLDFVFENPFSWSDNFKWKAVFKTKNNWELLVEYNFNIYDSLLLMHIKLGIENSYKNLKVHLIPRKNYLPDYSSIEANKLIEGLKFDLKLNKTTKKYDLKAYVIDNTMETLNYANSLKTFFKLLAPFGKYQVSFNDYPAEDLYNFENVVEFLSENSKHYTWPKKYDYLKKIRFSYIAMEDNYFLFELQNWLKKDNYEYMGYLHEQGIYFLDLEITTEDIHATIKNYLLNFYENNLDHMIIFNFSAQYKTITLTLMILNSSSSFIENIYKEISIDNNVSSIVLQPLQNQTDKKFTLYSKTRINNENNVKKYNYNFFYNKNLANILIKKLKEKK</sequence>
<gene>
    <name evidence="1" type="ORF">KQ875_01790</name>
</gene>
<protein>
    <submittedName>
        <fullName evidence="1">Uncharacterized protein</fullName>
    </submittedName>
</protein>
<comment type="caution">
    <text evidence="1">The sequence shown here is derived from an EMBL/GenBank/DDBJ whole genome shotgun (WGS) entry which is preliminary data.</text>
</comment>